<gene>
    <name evidence="2" type="ORF">TRFO_35316</name>
</gene>
<evidence type="ECO:0000256" key="1">
    <source>
        <dbReference type="SAM" id="Coils"/>
    </source>
</evidence>
<keyword evidence="3" id="KW-1185">Reference proteome</keyword>
<feature type="coiled-coil region" evidence="1">
    <location>
        <begin position="23"/>
        <end position="117"/>
    </location>
</feature>
<sequence length="233" mass="27645">MVNYLEIFFISHFGSDVRLIKMNDEIKANVDQLMKLLEEKQQEFDHWLDTQMRNLQNYVQNQKEITKKYESNVNKLKDQQSSIKQGIQKAQNDVKQCQIKEKQMNNQKDQLEREIQTIPKDFDFYKYNILILETKANRLKSSNAQNIESIHRMKSTLEAYETLFGVSFHIEKGITTIEFMEPKATIKMSCEKETPYHFIEVPKELNPHQKQIMGKFNVDKNLFNLLSSIRSNL</sequence>
<evidence type="ECO:0000313" key="2">
    <source>
        <dbReference type="EMBL" id="OHS98287.1"/>
    </source>
</evidence>
<protein>
    <recommendedName>
        <fullName evidence="4">Kinetochore protein SPC25</fullName>
    </recommendedName>
</protein>
<comment type="caution">
    <text evidence="2">The sequence shown here is derived from an EMBL/GenBank/DDBJ whole genome shotgun (WGS) entry which is preliminary data.</text>
</comment>
<dbReference type="AlphaFoldDB" id="A0A1J4JIV5"/>
<reference evidence="2" key="1">
    <citation type="submission" date="2016-10" db="EMBL/GenBank/DDBJ databases">
        <authorList>
            <person name="Benchimol M."/>
            <person name="Almeida L.G."/>
            <person name="Vasconcelos A.T."/>
            <person name="Perreira-Neves A."/>
            <person name="Rosa I.A."/>
            <person name="Tasca T."/>
            <person name="Bogo M.R."/>
            <person name="de Souza W."/>
        </authorList>
    </citation>
    <scope>NUCLEOTIDE SEQUENCE [LARGE SCALE GENOMIC DNA]</scope>
    <source>
        <strain evidence="2">K</strain>
    </source>
</reference>
<proteinExistence type="predicted"/>
<organism evidence="2 3">
    <name type="scientific">Tritrichomonas foetus</name>
    <dbReference type="NCBI Taxonomy" id="1144522"/>
    <lineage>
        <taxon>Eukaryota</taxon>
        <taxon>Metamonada</taxon>
        <taxon>Parabasalia</taxon>
        <taxon>Tritrichomonadida</taxon>
        <taxon>Tritrichomonadidae</taxon>
        <taxon>Tritrichomonas</taxon>
    </lineage>
</organism>
<dbReference type="RefSeq" id="XP_068351424.1">
    <property type="nucleotide sequence ID" value="XM_068510181.1"/>
</dbReference>
<name>A0A1J4JIV5_9EUKA</name>
<evidence type="ECO:0000313" key="3">
    <source>
        <dbReference type="Proteomes" id="UP000179807"/>
    </source>
</evidence>
<dbReference type="VEuPathDB" id="TrichDB:TRFO_35316"/>
<dbReference type="GeneID" id="94844885"/>
<evidence type="ECO:0008006" key="4">
    <source>
        <dbReference type="Google" id="ProtNLM"/>
    </source>
</evidence>
<keyword evidence="1" id="KW-0175">Coiled coil</keyword>
<dbReference type="Proteomes" id="UP000179807">
    <property type="component" value="Unassembled WGS sequence"/>
</dbReference>
<accession>A0A1J4JIV5</accession>
<dbReference type="EMBL" id="MLAK01001064">
    <property type="protein sequence ID" value="OHS98287.1"/>
    <property type="molecule type" value="Genomic_DNA"/>
</dbReference>